<organism evidence="1 2">
    <name type="scientific">Acinetobacter junii</name>
    <dbReference type="NCBI Taxonomy" id="40215"/>
    <lineage>
        <taxon>Bacteria</taxon>
        <taxon>Pseudomonadati</taxon>
        <taxon>Pseudomonadota</taxon>
        <taxon>Gammaproteobacteria</taxon>
        <taxon>Moraxellales</taxon>
        <taxon>Moraxellaceae</taxon>
        <taxon>Acinetobacter</taxon>
    </lineage>
</organism>
<dbReference type="Gene3D" id="1.10.443.10">
    <property type="entry name" value="Intergrase catalytic core"/>
    <property type="match status" value="1"/>
</dbReference>
<dbReference type="GO" id="GO:0003677">
    <property type="term" value="F:DNA binding"/>
    <property type="evidence" value="ECO:0007669"/>
    <property type="project" value="InterPro"/>
</dbReference>
<dbReference type="RefSeq" id="WP_262578883.1">
    <property type="nucleotide sequence ID" value="NZ_JAHPRE010000022.1"/>
</dbReference>
<dbReference type="EMBL" id="JAHPRE010000022">
    <property type="protein sequence ID" value="MCU4396678.1"/>
    <property type="molecule type" value="Genomic_DNA"/>
</dbReference>
<dbReference type="GO" id="GO:0015074">
    <property type="term" value="P:DNA integration"/>
    <property type="evidence" value="ECO:0007669"/>
    <property type="project" value="InterPro"/>
</dbReference>
<gene>
    <name evidence="1" type="ORF">KTH64_06790</name>
</gene>
<evidence type="ECO:0000313" key="1">
    <source>
        <dbReference type="EMBL" id="MCU4396678.1"/>
    </source>
</evidence>
<proteinExistence type="predicted"/>
<accession>A0AAW5RCR9</accession>
<dbReference type="Proteomes" id="UP001208534">
    <property type="component" value="Unassembled WGS sequence"/>
</dbReference>
<evidence type="ECO:0008006" key="3">
    <source>
        <dbReference type="Google" id="ProtNLM"/>
    </source>
</evidence>
<dbReference type="InterPro" id="IPR013762">
    <property type="entry name" value="Integrase-like_cat_sf"/>
</dbReference>
<reference evidence="1" key="1">
    <citation type="submission" date="2021-06" db="EMBL/GenBank/DDBJ databases">
        <title>Propagation of a rapidly emergent carbapenem-resistant Acinetobacter baumannii lineage by various extra-hospital transmission networks.</title>
        <authorList>
            <person name="Calix J."/>
        </authorList>
    </citation>
    <scope>NUCLEOTIDE SEQUENCE</scope>
    <source>
        <strain evidence="1">WU_MDCI_Aw63</strain>
    </source>
</reference>
<evidence type="ECO:0000313" key="2">
    <source>
        <dbReference type="Proteomes" id="UP001208534"/>
    </source>
</evidence>
<sequence length="648" mass="74842">MLQNFEATNNFKEVEYAITYPFNDTVISYDSEGKIQSIFSDMVWNFSSQVSQINRRKTVNFNFIKNDDKEIQNNLIYEAKIIAYGLLYAYTGSNSNKINQLLDDYSRIRYVIEAASKMNATLSNLHLNEELFKLIVTGVAEKSRQQIKLMLSFFKKISSFSNIYVNHNFTLSANQFNKLNSLLNSKLIEVSNQHLVIPTRLYSHIYNQSEIIFDEYLLHCNAIEAFAKKRSKVIEEVNGKIYYRSKNFKYNHKNEVKKFELLAKKYNLLTKIDVLHYLNRLSDIALSRILMFTGMRAGEIFNAPENCLIELKQNDRDIYILNSYTNKETNNGPMKATWITCSAVKKAINVLKNINKITSYDSSFKRENSSEFPLFLGRSDKLNSALYNFPLKARVRLDEAFEYFNFDFIVNKNDLDELKLTATESELEYYNVQLGRGFPINTHQFRRTLTVYAARSTLVQTPALKAQLKHLTRDMTYYYGNQSEFAPNFIAEETLVQTYKNEIHKYNNECFLEDVINTTEPLFGASGIRLQNSKNDPIVPMFLTDSKTALKDIKNGKLFYKRTALGGCNRKGVCDKISPLSVTACISCNDAIFSDRSVKALTVAKENFYKQIKLFDEDSHFALQLHAEIVAIDKVLNKRNIFCEANNA</sequence>
<comment type="caution">
    <text evidence="1">The sequence shown here is derived from an EMBL/GenBank/DDBJ whole genome shotgun (WGS) entry which is preliminary data.</text>
</comment>
<protein>
    <recommendedName>
        <fullName evidence="3">Integrase</fullName>
    </recommendedName>
</protein>
<name>A0AAW5RCR9_ACIJU</name>
<dbReference type="AlphaFoldDB" id="A0AAW5RCR9"/>
<dbReference type="GO" id="GO:0006310">
    <property type="term" value="P:DNA recombination"/>
    <property type="evidence" value="ECO:0007669"/>
    <property type="project" value="InterPro"/>
</dbReference>